<organism evidence="13 14">
    <name type="scientific">Phocoenobacter uteri</name>
    <dbReference type="NCBI Taxonomy" id="146806"/>
    <lineage>
        <taxon>Bacteria</taxon>
        <taxon>Pseudomonadati</taxon>
        <taxon>Pseudomonadota</taxon>
        <taxon>Gammaproteobacteria</taxon>
        <taxon>Pasteurellales</taxon>
        <taxon>Pasteurellaceae</taxon>
        <taxon>Phocoenobacter</taxon>
    </lineage>
</organism>
<keyword evidence="6" id="KW-0732">Signal</keyword>
<dbReference type="RefSeq" id="WP_115315039.1">
    <property type="nucleotide sequence ID" value="NZ_LWIF01000001.1"/>
</dbReference>
<keyword evidence="5" id="KW-0812">Transmembrane</keyword>
<proteinExistence type="inferred from homology"/>
<evidence type="ECO:0000256" key="4">
    <source>
        <dbReference type="ARBA" id="ARBA00022452"/>
    </source>
</evidence>
<evidence type="ECO:0000256" key="10">
    <source>
        <dbReference type="ARBA" id="ARBA00093548"/>
    </source>
</evidence>
<evidence type="ECO:0000259" key="12">
    <source>
        <dbReference type="Pfam" id="PF17243"/>
    </source>
</evidence>
<feature type="domain" description="Bacterial surface antigen (D15)" evidence="11">
    <location>
        <begin position="261"/>
        <end position="571"/>
    </location>
</feature>
<dbReference type="InterPro" id="IPR039910">
    <property type="entry name" value="D15-like"/>
</dbReference>
<dbReference type="Gene3D" id="3.10.20.310">
    <property type="entry name" value="membrane protein fhac"/>
    <property type="match status" value="3"/>
</dbReference>
<keyword evidence="8" id="KW-0998">Cell outer membrane</keyword>
<protein>
    <recommendedName>
        <fullName evidence="3">Translocation and assembly module subunit TamA</fullName>
    </recommendedName>
    <alternativeName>
        <fullName evidence="9">Autotransporter assembly factor TamA</fullName>
    </alternativeName>
</protein>
<reference evidence="13 14" key="1">
    <citation type="submission" date="2018-06" db="EMBL/GenBank/DDBJ databases">
        <authorList>
            <consortium name="Pathogen Informatics"/>
            <person name="Doyle S."/>
        </authorList>
    </citation>
    <scope>NUCLEOTIDE SEQUENCE [LARGE SCALE GENOMIC DNA]</scope>
    <source>
        <strain evidence="13 14">NCTC12872</strain>
    </source>
</reference>
<sequence length="573" mass="65820">MNIRTIAGLIGICIPIVSWAGKGVQLDVKGIKNPNVLKNVTLYLSQIDKQEADGSERYKHLVTQMADKALRAEGYYHSKFEFNNNKDKLNLNVTLNKPVRLNERNIKIIGEATENKDFQNLITKQVPKKGTILNHGTYDSFKSKLENLAQTEGYFDSRWLYHRLEVYPTQYLANWQLGYDSGKRYHYGQITFKDSQIDQDYLENVLKIKSGDPYLMSDLSTLTNDLSSSKWFSSVLVEPKKRSDSQLVDLDVLLLPKKKNQIEIGIGYETEVGPHLQFNWKKPWLNQYGHSIETHTYVSKPKQTIDFAYNWPLKVHPLSYYYQVAASLEHEDLNDIRYSASTLSFQRFWNRPKSWSYNLGLKMRYDSFEEGNKRHKTFLLYPTASFKRIRSDGNAFPQWGDSQTVTVNYADTALKSDVSFYSIKASTAWVRTYYANHRVYLRAELGYLHSNEFEKIPVALRFFAGGDNSVRGFGYKQISPKDPQTGKLIGASRLATATAEYQYQFLPNWWGATFYDTGLAADNFNKKYLNSGVGLGIRWISPIGAIKFDIAKPVKSTENKNGIHYYIGLGSEL</sequence>
<dbReference type="OrthoDB" id="9803054at2"/>
<comment type="similarity">
    <text evidence="2">Belongs to the TamA family.</text>
</comment>
<evidence type="ECO:0000256" key="1">
    <source>
        <dbReference type="ARBA" id="ARBA00004442"/>
    </source>
</evidence>
<dbReference type="EMBL" id="UGTA01000001">
    <property type="protein sequence ID" value="SUB58519.1"/>
    <property type="molecule type" value="Genomic_DNA"/>
</dbReference>
<dbReference type="InterPro" id="IPR000184">
    <property type="entry name" value="Bac_surfAg_D15"/>
</dbReference>
<keyword evidence="4" id="KW-1134">Transmembrane beta strand</keyword>
<dbReference type="Pfam" id="PF17243">
    <property type="entry name" value="POTRA_TamA_1"/>
    <property type="match status" value="1"/>
</dbReference>
<evidence type="ECO:0000256" key="7">
    <source>
        <dbReference type="ARBA" id="ARBA00023136"/>
    </source>
</evidence>
<dbReference type="GO" id="GO:0009306">
    <property type="term" value="P:protein secretion"/>
    <property type="evidence" value="ECO:0007669"/>
    <property type="project" value="TreeGrafter"/>
</dbReference>
<evidence type="ECO:0000259" key="11">
    <source>
        <dbReference type="Pfam" id="PF01103"/>
    </source>
</evidence>
<keyword evidence="7" id="KW-0472">Membrane</keyword>
<comment type="subcellular location">
    <subcellularLocation>
        <location evidence="1">Cell outer membrane</location>
    </subcellularLocation>
</comment>
<gene>
    <name evidence="13" type="ORF">NCTC12872_00482</name>
</gene>
<evidence type="ECO:0000256" key="3">
    <source>
        <dbReference type="ARBA" id="ARBA00015419"/>
    </source>
</evidence>
<evidence type="ECO:0000256" key="9">
    <source>
        <dbReference type="ARBA" id="ARBA00033063"/>
    </source>
</evidence>
<accession>A0A379C8L7</accession>
<evidence type="ECO:0000313" key="14">
    <source>
        <dbReference type="Proteomes" id="UP000255417"/>
    </source>
</evidence>
<dbReference type="PANTHER" id="PTHR12815:SF47">
    <property type="entry name" value="TRANSLOCATION AND ASSEMBLY MODULE SUBUNIT TAMA"/>
    <property type="match status" value="1"/>
</dbReference>
<dbReference type="PANTHER" id="PTHR12815">
    <property type="entry name" value="SORTING AND ASSEMBLY MACHINERY SAMM50 PROTEIN FAMILY MEMBER"/>
    <property type="match status" value="1"/>
</dbReference>
<evidence type="ECO:0000256" key="2">
    <source>
        <dbReference type="ARBA" id="ARBA00010248"/>
    </source>
</evidence>
<evidence type="ECO:0000256" key="6">
    <source>
        <dbReference type="ARBA" id="ARBA00022729"/>
    </source>
</evidence>
<comment type="subunit">
    <text evidence="10">Interacts with TamB to form the translocation and assembly module (TAM).</text>
</comment>
<evidence type="ECO:0000256" key="8">
    <source>
        <dbReference type="ARBA" id="ARBA00023237"/>
    </source>
</evidence>
<dbReference type="GO" id="GO:0097347">
    <property type="term" value="C:TAM protein secretion complex"/>
    <property type="evidence" value="ECO:0007669"/>
    <property type="project" value="TreeGrafter"/>
</dbReference>
<dbReference type="Proteomes" id="UP000255417">
    <property type="component" value="Unassembled WGS sequence"/>
</dbReference>
<dbReference type="Gene3D" id="2.40.160.50">
    <property type="entry name" value="membrane protein fhac: a member of the omp85/tpsb transporter family"/>
    <property type="match status" value="1"/>
</dbReference>
<evidence type="ECO:0000256" key="5">
    <source>
        <dbReference type="ARBA" id="ARBA00022692"/>
    </source>
</evidence>
<name>A0A379C8L7_9PAST</name>
<feature type="domain" description="TamA POTRA" evidence="12">
    <location>
        <begin position="26"/>
        <end position="94"/>
    </location>
</feature>
<keyword evidence="14" id="KW-1185">Reference proteome</keyword>
<dbReference type="Pfam" id="PF01103">
    <property type="entry name" value="Omp85"/>
    <property type="match status" value="1"/>
</dbReference>
<evidence type="ECO:0000313" key="13">
    <source>
        <dbReference type="EMBL" id="SUB58519.1"/>
    </source>
</evidence>
<dbReference type="AlphaFoldDB" id="A0A379C8L7"/>
<dbReference type="GO" id="GO:0009279">
    <property type="term" value="C:cell outer membrane"/>
    <property type="evidence" value="ECO:0007669"/>
    <property type="project" value="UniProtKB-SubCell"/>
</dbReference>
<dbReference type="InterPro" id="IPR035243">
    <property type="entry name" value="TamA_POTRA_Dom_1"/>
</dbReference>